<dbReference type="Proteomes" id="UP000070578">
    <property type="component" value="Unassembled WGS sequence"/>
</dbReference>
<dbReference type="UniPathway" id="UPA00253">
    <property type="reaction ID" value="UER00332"/>
</dbReference>
<dbReference type="NCBIfam" id="NF000840">
    <property type="entry name" value="PRK00071.1-3"/>
    <property type="match status" value="1"/>
</dbReference>
<dbReference type="PATRIC" id="fig|1796491.3.peg.1884"/>
<evidence type="ECO:0000256" key="2">
    <source>
        <dbReference type="ARBA" id="ARBA00005019"/>
    </source>
</evidence>
<dbReference type="NCBIfam" id="TIGR00482">
    <property type="entry name" value="nicotinate (nicotinamide) nucleotide adenylyltransferase"/>
    <property type="match status" value="1"/>
</dbReference>
<evidence type="ECO:0000256" key="10">
    <source>
        <dbReference type="ARBA" id="ARBA00048721"/>
    </source>
</evidence>
<sequence>MNKRAIGIPVGILGGTFDPVHYGHLRLAEEMLELAHLRQIRFIPTGTPPHRDAPQVSAQHRSAMVQLAIADQPAFVLDEREVRRAAPCYTVDTLLELRAELGAEQPLCLLMGGDVFLQLHTWHEWERLFELAHIVVGSRPGFTLEERINSTALALRSHYQQRISPADALSQQPAGAIVELAIPKLEISATLIRSRVAEKRTIRYLLPDPVADYIHQHHLYITC</sequence>
<comment type="function">
    <text evidence="1 11">Catalyzes the reversible adenylation of nicotinate mononucleotide (NaMN) to nicotinic acid adenine dinucleotide (NaAD).</text>
</comment>
<evidence type="ECO:0000256" key="9">
    <source>
        <dbReference type="ARBA" id="ARBA00023027"/>
    </source>
</evidence>
<dbReference type="NCBIfam" id="NF000839">
    <property type="entry name" value="PRK00071.1-1"/>
    <property type="match status" value="1"/>
</dbReference>
<dbReference type="Gene3D" id="3.40.50.620">
    <property type="entry name" value="HUPs"/>
    <property type="match status" value="1"/>
</dbReference>
<keyword evidence="4 11" id="KW-0662">Pyridine nucleotide biosynthesis</keyword>
<keyword evidence="8 11" id="KW-0067">ATP-binding</keyword>
<reference evidence="13 14" key="1">
    <citation type="submission" date="2016-02" db="EMBL/GenBank/DDBJ databases">
        <authorList>
            <person name="Wen L."/>
            <person name="He K."/>
            <person name="Yang H."/>
        </authorList>
    </citation>
    <scope>NUCLEOTIDE SEQUENCE [LARGE SCALE GENOMIC DNA]</scope>
    <source>
        <strain evidence="13">ShG14-8</strain>
    </source>
</reference>
<keyword evidence="6 11" id="KW-0548">Nucleotidyltransferase</keyword>
<dbReference type="PANTHER" id="PTHR39321">
    <property type="entry name" value="NICOTINATE-NUCLEOTIDE ADENYLYLTRANSFERASE-RELATED"/>
    <property type="match status" value="1"/>
</dbReference>
<dbReference type="NCBIfam" id="TIGR00125">
    <property type="entry name" value="cyt_tran_rel"/>
    <property type="match status" value="1"/>
</dbReference>
<dbReference type="SUPFAM" id="SSF52374">
    <property type="entry name" value="Nucleotidylyl transferase"/>
    <property type="match status" value="1"/>
</dbReference>
<evidence type="ECO:0000313" key="14">
    <source>
        <dbReference type="Proteomes" id="UP000070578"/>
    </source>
</evidence>
<proteinExistence type="inferred from homology"/>
<protein>
    <recommendedName>
        <fullName evidence="11">Probable nicotinate-nucleotide adenylyltransferase</fullName>
        <ecNumber evidence="11">2.7.7.18</ecNumber>
    </recommendedName>
    <alternativeName>
        <fullName evidence="11">Deamido-NAD(+) diphosphorylase</fullName>
    </alternativeName>
    <alternativeName>
        <fullName evidence="11">Deamido-NAD(+) pyrophosphorylase</fullName>
    </alternativeName>
    <alternativeName>
        <fullName evidence="11">Nicotinate mononucleotide adenylyltransferase</fullName>
        <shortName evidence="11">NaMN adenylyltransferase</shortName>
    </alternativeName>
</protein>
<evidence type="ECO:0000256" key="3">
    <source>
        <dbReference type="ARBA" id="ARBA00009014"/>
    </source>
</evidence>
<dbReference type="GO" id="GO:0009435">
    <property type="term" value="P:NAD+ biosynthetic process"/>
    <property type="evidence" value="ECO:0007669"/>
    <property type="project" value="UniProtKB-UniRule"/>
</dbReference>
<evidence type="ECO:0000256" key="4">
    <source>
        <dbReference type="ARBA" id="ARBA00022642"/>
    </source>
</evidence>
<dbReference type="Pfam" id="PF01467">
    <property type="entry name" value="CTP_transf_like"/>
    <property type="match status" value="1"/>
</dbReference>
<dbReference type="EMBL" id="LSLI01000040">
    <property type="protein sequence ID" value="KXS32142.1"/>
    <property type="molecule type" value="Genomic_DNA"/>
</dbReference>
<dbReference type="PANTHER" id="PTHR39321:SF3">
    <property type="entry name" value="PHOSPHOPANTETHEINE ADENYLYLTRANSFERASE"/>
    <property type="match status" value="1"/>
</dbReference>
<evidence type="ECO:0000313" key="13">
    <source>
        <dbReference type="EMBL" id="KXS32142.1"/>
    </source>
</evidence>
<dbReference type="InterPro" id="IPR004821">
    <property type="entry name" value="Cyt_trans-like"/>
</dbReference>
<comment type="pathway">
    <text evidence="2 11">Cofactor biosynthesis; NAD(+) biosynthesis; deamido-NAD(+) from nicotinate D-ribonucleotide: step 1/1.</text>
</comment>
<gene>
    <name evidence="11" type="primary">nadD</name>
    <name evidence="13" type="ORF">AWT59_1719</name>
</gene>
<evidence type="ECO:0000256" key="1">
    <source>
        <dbReference type="ARBA" id="ARBA00002324"/>
    </source>
</evidence>
<comment type="catalytic activity">
    <reaction evidence="10 11">
        <text>nicotinate beta-D-ribonucleotide + ATP + H(+) = deamido-NAD(+) + diphosphate</text>
        <dbReference type="Rhea" id="RHEA:22860"/>
        <dbReference type="ChEBI" id="CHEBI:15378"/>
        <dbReference type="ChEBI" id="CHEBI:30616"/>
        <dbReference type="ChEBI" id="CHEBI:33019"/>
        <dbReference type="ChEBI" id="CHEBI:57502"/>
        <dbReference type="ChEBI" id="CHEBI:58437"/>
        <dbReference type="EC" id="2.7.7.18"/>
    </reaction>
</comment>
<feature type="domain" description="Cytidyltransferase-like" evidence="12">
    <location>
        <begin position="12"/>
        <end position="195"/>
    </location>
</feature>
<dbReference type="GO" id="GO:0005524">
    <property type="term" value="F:ATP binding"/>
    <property type="evidence" value="ECO:0007669"/>
    <property type="project" value="UniProtKB-KW"/>
</dbReference>
<organism evidence="13 14">
    <name type="scientific">Candidatus Gallionella acididurans</name>
    <dbReference type="NCBI Taxonomy" id="1796491"/>
    <lineage>
        <taxon>Bacteria</taxon>
        <taxon>Pseudomonadati</taxon>
        <taxon>Pseudomonadota</taxon>
        <taxon>Betaproteobacteria</taxon>
        <taxon>Nitrosomonadales</taxon>
        <taxon>Gallionellaceae</taxon>
        <taxon>Gallionella</taxon>
    </lineage>
</organism>
<name>A0A139BT52_9PROT</name>
<evidence type="ECO:0000256" key="11">
    <source>
        <dbReference type="HAMAP-Rule" id="MF_00244"/>
    </source>
</evidence>
<keyword evidence="7 11" id="KW-0547">Nucleotide-binding</keyword>
<evidence type="ECO:0000256" key="8">
    <source>
        <dbReference type="ARBA" id="ARBA00022840"/>
    </source>
</evidence>
<evidence type="ECO:0000256" key="5">
    <source>
        <dbReference type="ARBA" id="ARBA00022679"/>
    </source>
</evidence>
<evidence type="ECO:0000259" key="12">
    <source>
        <dbReference type="Pfam" id="PF01467"/>
    </source>
</evidence>
<reference evidence="13 14" key="2">
    <citation type="submission" date="2016-03" db="EMBL/GenBank/DDBJ databases">
        <title>New uncultured bacterium of the family Gallionellaceae from acid mine drainage: description and reconstruction of genome based on metagenomic analysis of microbial community.</title>
        <authorList>
            <person name="Kadnikov V."/>
            <person name="Ivasenko D."/>
            <person name="Beletsky A."/>
            <person name="Mardanov A."/>
            <person name="Danilova E."/>
            <person name="Pimenov N."/>
            <person name="Karnachuk O."/>
            <person name="Ravin N."/>
        </authorList>
    </citation>
    <scope>NUCLEOTIDE SEQUENCE [LARGE SCALE GENOMIC DNA]</scope>
    <source>
        <strain evidence="13">ShG14-8</strain>
    </source>
</reference>
<comment type="caution">
    <text evidence="13">The sequence shown here is derived from an EMBL/GenBank/DDBJ whole genome shotgun (WGS) entry which is preliminary data.</text>
</comment>
<keyword evidence="5 11" id="KW-0808">Transferase</keyword>
<dbReference type="FunFam" id="3.40.50.620:FF:000039">
    <property type="entry name" value="Probable nicotinate-nucleotide adenylyltransferase"/>
    <property type="match status" value="1"/>
</dbReference>
<dbReference type="InterPro" id="IPR014729">
    <property type="entry name" value="Rossmann-like_a/b/a_fold"/>
</dbReference>
<keyword evidence="9 11" id="KW-0520">NAD</keyword>
<dbReference type="AlphaFoldDB" id="A0A139BT52"/>
<evidence type="ECO:0000256" key="7">
    <source>
        <dbReference type="ARBA" id="ARBA00022741"/>
    </source>
</evidence>
<dbReference type="InterPro" id="IPR005248">
    <property type="entry name" value="NadD/NMNAT"/>
</dbReference>
<dbReference type="GO" id="GO:0004515">
    <property type="term" value="F:nicotinate-nucleotide adenylyltransferase activity"/>
    <property type="evidence" value="ECO:0007669"/>
    <property type="project" value="UniProtKB-UniRule"/>
</dbReference>
<evidence type="ECO:0000256" key="6">
    <source>
        <dbReference type="ARBA" id="ARBA00022695"/>
    </source>
</evidence>
<dbReference type="CDD" id="cd02165">
    <property type="entry name" value="NMNAT"/>
    <property type="match status" value="1"/>
</dbReference>
<dbReference type="EC" id="2.7.7.18" evidence="11"/>
<comment type="similarity">
    <text evidence="3 11">Belongs to the NadD family.</text>
</comment>
<accession>A0A139BT52</accession>
<dbReference type="HAMAP" id="MF_00244">
    <property type="entry name" value="NaMN_adenylyltr"/>
    <property type="match status" value="1"/>
</dbReference>